<evidence type="ECO:0000313" key="3">
    <source>
        <dbReference type="Proteomes" id="UP001168540"/>
    </source>
</evidence>
<evidence type="ECO:0000256" key="1">
    <source>
        <dbReference type="SAM" id="SignalP"/>
    </source>
</evidence>
<feature type="chain" id="PRO_5045958974" evidence="1">
    <location>
        <begin position="19"/>
        <end position="155"/>
    </location>
</feature>
<reference evidence="2" key="1">
    <citation type="submission" date="2023-06" db="EMBL/GenBank/DDBJ databases">
        <authorList>
            <person name="Zhang S."/>
        </authorList>
    </citation>
    <scope>NUCLEOTIDE SEQUENCE</scope>
    <source>
        <strain evidence="2">SG2303</strain>
    </source>
</reference>
<protein>
    <submittedName>
        <fullName evidence="2">Uncharacterized protein</fullName>
    </submittedName>
</protein>
<name>A0ABT7XMS5_9NEIS</name>
<dbReference type="EMBL" id="JAUEDK010000013">
    <property type="protein sequence ID" value="MDN0075108.1"/>
    <property type="molecule type" value="Genomic_DNA"/>
</dbReference>
<keyword evidence="3" id="KW-1185">Reference proteome</keyword>
<gene>
    <name evidence="2" type="ORF">QU481_09420</name>
</gene>
<proteinExistence type="predicted"/>
<comment type="caution">
    <text evidence="2">The sequence shown here is derived from an EMBL/GenBank/DDBJ whole genome shotgun (WGS) entry which is preliminary data.</text>
</comment>
<feature type="signal peptide" evidence="1">
    <location>
        <begin position="1"/>
        <end position="18"/>
    </location>
</feature>
<evidence type="ECO:0000313" key="2">
    <source>
        <dbReference type="EMBL" id="MDN0075108.1"/>
    </source>
</evidence>
<dbReference type="Proteomes" id="UP001168540">
    <property type="component" value="Unassembled WGS sequence"/>
</dbReference>
<sequence>MKNALLISLLAISPLCLAESVPTPVTAVTAPSQSIMFLDSKLFDGRLYNELSKQPDSLEITMPGRVALTNMSPRLDRWLSIIGENGQMALQEVPEPAQLNQRALFALLPILYTMVGEAKEAMVNAQAKRYNATLFYFKDSNGNAVINRVILTKKP</sequence>
<dbReference type="RefSeq" id="WP_289829702.1">
    <property type="nucleotide sequence ID" value="NZ_JAUEDK010000013.1"/>
</dbReference>
<organism evidence="2 3">
    <name type="scientific">Crenobacter oryzisoli</name>
    <dbReference type="NCBI Taxonomy" id="3056844"/>
    <lineage>
        <taxon>Bacteria</taxon>
        <taxon>Pseudomonadati</taxon>
        <taxon>Pseudomonadota</taxon>
        <taxon>Betaproteobacteria</taxon>
        <taxon>Neisseriales</taxon>
        <taxon>Neisseriaceae</taxon>
        <taxon>Crenobacter</taxon>
    </lineage>
</organism>
<accession>A0ABT7XMS5</accession>
<keyword evidence="1" id="KW-0732">Signal</keyword>